<reference evidence="1 2" key="1">
    <citation type="submission" date="2018-07" db="EMBL/GenBank/DDBJ databases">
        <title>Freshwater and sediment microbial communities from various areas in North America, analyzing microbe dynamics in response to fracking.</title>
        <authorList>
            <person name="Lamendella R."/>
        </authorList>
    </citation>
    <scope>NUCLEOTIDE SEQUENCE [LARGE SCALE GENOMIC DNA]</scope>
    <source>
        <strain evidence="1 2">105B</strain>
    </source>
</reference>
<dbReference type="Proteomes" id="UP000253647">
    <property type="component" value="Unassembled WGS sequence"/>
</dbReference>
<proteinExistence type="predicted"/>
<evidence type="ECO:0000313" key="1">
    <source>
        <dbReference type="EMBL" id="RCW69012.1"/>
    </source>
</evidence>
<evidence type="ECO:0000313" key="2">
    <source>
        <dbReference type="Proteomes" id="UP000253647"/>
    </source>
</evidence>
<dbReference type="SUPFAM" id="SSF52467">
    <property type="entry name" value="DHS-like NAD/FAD-binding domain"/>
    <property type="match status" value="1"/>
</dbReference>
<dbReference type="Pfam" id="PF13289">
    <property type="entry name" value="SIR2_2"/>
    <property type="match status" value="1"/>
</dbReference>
<organism evidence="1 2">
    <name type="scientific">Marinobacter nauticus</name>
    <name type="common">Marinobacter hydrocarbonoclasticus</name>
    <name type="synonym">Marinobacter aquaeolei</name>
    <dbReference type="NCBI Taxonomy" id="2743"/>
    <lineage>
        <taxon>Bacteria</taxon>
        <taxon>Pseudomonadati</taxon>
        <taxon>Pseudomonadota</taxon>
        <taxon>Gammaproteobacteria</taxon>
        <taxon>Pseudomonadales</taxon>
        <taxon>Marinobacteraceae</taxon>
        <taxon>Marinobacter</taxon>
    </lineage>
</organism>
<name>A0A368XLY4_MARNT</name>
<dbReference type="AlphaFoldDB" id="A0A368XLY4"/>
<dbReference type="EMBL" id="QPJI01000006">
    <property type="protein sequence ID" value="RCW69012.1"/>
    <property type="molecule type" value="Genomic_DNA"/>
</dbReference>
<dbReference type="InterPro" id="IPR029035">
    <property type="entry name" value="DHS-like_NAD/FAD-binding_dom"/>
</dbReference>
<gene>
    <name evidence="1" type="ORF">DET61_106107</name>
</gene>
<comment type="caution">
    <text evidence="1">The sequence shown here is derived from an EMBL/GenBank/DDBJ whole genome shotgun (WGS) entry which is preliminary data.</text>
</comment>
<protein>
    <submittedName>
        <fullName evidence="1">SIR2-like protein</fullName>
    </submittedName>
</protein>
<sequence>MDSTAKDALNQLDNLLAATNQSWLFGAGISFDAGIPLMWHLTERVFSRAKEEGQPDDIVVLDQVKNWLSDDSHIEHILSQLGDYRAIADRSKDKSVVFGGVALSIDDLDQLHQRVLTWIAETIRWGHKPAQTDGTPEEVGTFENRIVTVDHHSAFVSALFNRNQAGVAERRRAVRLFTTNYDTLIEDALALGGFSYWDGFSGGAVAFRTHRYGDDEPIANERAHVIKLHGSIDWHLGEDGRVWRVRDGDLYPKKASRVLIYPQSTKYLATQRDPFAAQFDLFRRALGAREENVLATCGYSFGDEHINQEIELSLERPENKTVIIAFAKSLNPKLEEWRKGPWGKRVYVLTEDGLYVGENGPYAPPTPPEKLDWWTFSGATRILNSGAEASAQ</sequence>
<dbReference type="RefSeq" id="WP_114434421.1">
    <property type="nucleotide sequence ID" value="NZ_QPJI01000006.1"/>
</dbReference>
<accession>A0A368XLY4</accession>